<evidence type="ECO:0000313" key="4">
    <source>
        <dbReference type="Proteomes" id="UP000036987"/>
    </source>
</evidence>
<organism evidence="3 4">
    <name type="scientific">Zostera marina</name>
    <name type="common">Eelgrass</name>
    <dbReference type="NCBI Taxonomy" id="29655"/>
    <lineage>
        <taxon>Eukaryota</taxon>
        <taxon>Viridiplantae</taxon>
        <taxon>Streptophyta</taxon>
        <taxon>Embryophyta</taxon>
        <taxon>Tracheophyta</taxon>
        <taxon>Spermatophyta</taxon>
        <taxon>Magnoliopsida</taxon>
        <taxon>Liliopsida</taxon>
        <taxon>Zosteraceae</taxon>
        <taxon>Zostera</taxon>
    </lineage>
</organism>
<dbReference type="PANTHER" id="PTHR33736:SF12">
    <property type="entry name" value="F-BOX DOMAIN-CONTAINING PROTEIN"/>
    <property type="match status" value="1"/>
</dbReference>
<keyword evidence="1" id="KW-1133">Transmembrane helix</keyword>
<dbReference type="AlphaFoldDB" id="A0A0K9PE08"/>
<feature type="transmembrane region" description="Helical" evidence="1">
    <location>
        <begin position="337"/>
        <end position="357"/>
    </location>
</feature>
<keyword evidence="1" id="KW-0812">Transmembrane</keyword>
<dbReference type="EMBL" id="LFYR01000923">
    <property type="protein sequence ID" value="KMZ67186.1"/>
    <property type="molecule type" value="Genomic_DNA"/>
</dbReference>
<dbReference type="InterPro" id="IPR001810">
    <property type="entry name" value="F-box_dom"/>
</dbReference>
<dbReference type="PROSITE" id="PS50181">
    <property type="entry name" value="FBOX"/>
    <property type="match status" value="1"/>
</dbReference>
<accession>A0A0K9PE08</accession>
<dbReference type="SUPFAM" id="SSF81383">
    <property type="entry name" value="F-box domain"/>
    <property type="match status" value="1"/>
</dbReference>
<keyword evidence="4" id="KW-1185">Reference proteome</keyword>
<evidence type="ECO:0000259" key="2">
    <source>
        <dbReference type="PROSITE" id="PS50181"/>
    </source>
</evidence>
<sequence>MASSSLSSDILYDILRRLDGGNLARVGCVCNEFHTISIEEKLWEDVCNTLWPSTCREDVRSLISSIGGYRKFYADCFPLIINRPATAAAAADDDTIHTDTDSESVLPSDFVSIVDVKYRDRTIYSKIVHGIPGSDGFQQGWFYNCPFRFDMLDSDTMLEGELTLSSADGLPLVTSMERERKDGKLWRDLHGNVKLSWIIVDTKIKQAANLASWVPMTGQRHWPTDNDFFLRFGSILPARNILRCHAAECILVMKFSADIITGGVGGGVRLRELSMQLEDIGGARVNGKNSLLVLKQGLSCHRSRNYGEILKSCQMYFKAQMEHKQEKIEQEIQLDRFCILCGFFMFFFFICCFQIWISTNGS</sequence>
<dbReference type="InterPro" id="IPR036047">
    <property type="entry name" value="F-box-like_dom_sf"/>
</dbReference>
<gene>
    <name evidence="3" type="ORF">ZOSMA_273G00040</name>
</gene>
<comment type="caution">
    <text evidence="3">The sequence shown here is derived from an EMBL/GenBank/DDBJ whole genome shotgun (WGS) entry which is preliminary data.</text>
</comment>
<dbReference type="OMA" id="ESCHMYS"/>
<dbReference type="Pfam" id="PF12937">
    <property type="entry name" value="F-box-like"/>
    <property type="match status" value="1"/>
</dbReference>
<keyword evidence="1" id="KW-0472">Membrane</keyword>
<name>A0A0K9PE08_ZOSMR</name>
<dbReference type="OrthoDB" id="1907273at2759"/>
<feature type="domain" description="F-box" evidence="2">
    <location>
        <begin position="1"/>
        <end position="46"/>
    </location>
</feature>
<dbReference type="InterPro" id="IPR045283">
    <property type="entry name" value="AT3G44326-like"/>
</dbReference>
<dbReference type="PANTHER" id="PTHR33736">
    <property type="entry name" value="F-BOX PROTEIN-RELATED"/>
    <property type="match status" value="1"/>
</dbReference>
<dbReference type="Proteomes" id="UP000036987">
    <property type="component" value="Unassembled WGS sequence"/>
</dbReference>
<protein>
    <recommendedName>
        <fullName evidence="2">F-box domain-containing protein</fullName>
    </recommendedName>
</protein>
<evidence type="ECO:0000256" key="1">
    <source>
        <dbReference type="SAM" id="Phobius"/>
    </source>
</evidence>
<proteinExistence type="predicted"/>
<reference evidence="4" key="1">
    <citation type="journal article" date="2016" name="Nature">
        <title>The genome of the seagrass Zostera marina reveals angiosperm adaptation to the sea.</title>
        <authorList>
            <person name="Olsen J.L."/>
            <person name="Rouze P."/>
            <person name="Verhelst B."/>
            <person name="Lin Y.-C."/>
            <person name="Bayer T."/>
            <person name="Collen J."/>
            <person name="Dattolo E."/>
            <person name="De Paoli E."/>
            <person name="Dittami S."/>
            <person name="Maumus F."/>
            <person name="Michel G."/>
            <person name="Kersting A."/>
            <person name="Lauritano C."/>
            <person name="Lohaus R."/>
            <person name="Toepel M."/>
            <person name="Tonon T."/>
            <person name="Vanneste K."/>
            <person name="Amirebrahimi M."/>
            <person name="Brakel J."/>
            <person name="Bostroem C."/>
            <person name="Chovatia M."/>
            <person name="Grimwood J."/>
            <person name="Jenkins J.W."/>
            <person name="Jueterbock A."/>
            <person name="Mraz A."/>
            <person name="Stam W.T."/>
            <person name="Tice H."/>
            <person name="Bornberg-Bauer E."/>
            <person name="Green P.J."/>
            <person name="Pearson G.A."/>
            <person name="Procaccini G."/>
            <person name="Duarte C.M."/>
            <person name="Schmutz J."/>
            <person name="Reusch T.B.H."/>
            <person name="Van de Peer Y."/>
        </authorList>
    </citation>
    <scope>NUCLEOTIDE SEQUENCE [LARGE SCALE GENOMIC DNA]</scope>
    <source>
        <strain evidence="4">cv. Finnish</strain>
    </source>
</reference>
<evidence type="ECO:0000313" key="3">
    <source>
        <dbReference type="EMBL" id="KMZ67186.1"/>
    </source>
</evidence>
<dbReference type="Gene3D" id="1.20.1280.50">
    <property type="match status" value="1"/>
</dbReference>